<accession>A0A6J5P690</accession>
<organism evidence="2">
    <name type="scientific">uncultured Caudovirales phage</name>
    <dbReference type="NCBI Taxonomy" id="2100421"/>
    <lineage>
        <taxon>Viruses</taxon>
        <taxon>Duplodnaviria</taxon>
        <taxon>Heunggongvirae</taxon>
        <taxon>Uroviricota</taxon>
        <taxon>Caudoviricetes</taxon>
        <taxon>Peduoviridae</taxon>
        <taxon>Maltschvirus</taxon>
        <taxon>Maltschvirus maltsch</taxon>
    </lineage>
</organism>
<feature type="region of interest" description="Disordered" evidence="1">
    <location>
        <begin position="208"/>
        <end position="227"/>
    </location>
</feature>
<gene>
    <name evidence="2" type="ORF">UFOVP837_41</name>
</gene>
<evidence type="ECO:0000256" key="1">
    <source>
        <dbReference type="SAM" id="MobiDB-lite"/>
    </source>
</evidence>
<dbReference type="EMBL" id="LR796782">
    <property type="protein sequence ID" value="CAB4166697.1"/>
    <property type="molecule type" value="Genomic_DNA"/>
</dbReference>
<proteinExistence type="predicted"/>
<sequence length="265" mass="29996">MASFIEEGVEEVDPNEVLTDISTSEPEAKAEEPVVQEQVEEDVPEKYRGKSAKEIAQMHMEAEKLIGRQGSEVGELRRVVDDFIKTQTTTKQQLQAEPDEEVDFFADPKRAVEKAIENHPKIREAEKLSSEMAAAKAFNELKARHPDFQEVVADPAFQNWVAASKVRAELFVRADRSFDYDAGDELLSIWKERRQAAQQTVSAEKEVRSQAVKAATTTVSSGSDEAPSKKIYRRADIIKLMQTDPDKYDMMQNEIMAAYREGRVR</sequence>
<feature type="region of interest" description="Disordered" evidence="1">
    <location>
        <begin position="1"/>
        <end position="49"/>
    </location>
</feature>
<protein>
    <submittedName>
        <fullName evidence="2">Uncharacterized protein</fullName>
    </submittedName>
</protein>
<reference evidence="2" key="1">
    <citation type="submission" date="2020-04" db="EMBL/GenBank/DDBJ databases">
        <authorList>
            <person name="Chiriac C."/>
            <person name="Salcher M."/>
            <person name="Ghai R."/>
            <person name="Kavagutti S V."/>
        </authorList>
    </citation>
    <scope>NUCLEOTIDE SEQUENCE</scope>
</reference>
<evidence type="ECO:0000313" key="2">
    <source>
        <dbReference type="EMBL" id="CAB4166697.1"/>
    </source>
</evidence>
<name>A0A6J5P690_9CAUD</name>